<dbReference type="PANTHER" id="PTHR28106">
    <property type="entry name" value="MITOCHONDRIAL ATPASE COMPLEX SUBUNIT ATP10"/>
    <property type="match status" value="1"/>
</dbReference>
<proteinExistence type="predicted"/>
<accession>J1AQP5</accession>
<dbReference type="HOGENOM" id="CLU_115700_0_0_2"/>
<reference evidence="1 2" key="1">
    <citation type="submission" date="2011-08" db="EMBL/GenBank/DDBJ databases">
        <title>The complete genome of Methanofollis liminatans DSM 4140.</title>
        <authorList>
            <consortium name="US DOE Joint Genome Institute (JGI-PGF)"/>
            <person name="Lucas S."/>
            <person name="Han J."/>
            <person name="Lapidus A."/>
            <person name="Bruce D."/>
            <person name="Goodwin L."/>
            <person name="Pitluck S."/>
            <person name="Peters L."/>
            <person name="Kyrpides N."/>
            <person name="Mavromatis K."/>
            <person name="Ivanova N."/>
            <person name="Mikhailova N."/>
            <person name="Lu M."/>
            <person name="Detter J.C."/>
            <person name="Tapia R."/>
            <person name="Han C."/>
            <person name="Land M."/>
            <person name="Hauser L."/>
            <person name="Markowitz V."/>
            <person name="Cheng J.-F."/>
            <person name="Hugenholtz P."/>
            <person name="Woyke T."/>
            <person name="Wu D."/>
            <person name="Spring S."/>
            <person name="Schuler E."/>
            <person name="Brambilla E."/>
            <person name="Klenk H.-P."/>
            <person name="Eisen J.A."/>
        </authorList>
    </citation>
    <scope>NUCLEOTIDE SEQUENCE [LARGE SCALE GENOMIC DNA]</scope>
    <source>
        <strain evidence="1 2">DSM 4140</strain>
    </source>
</reference>
<dbReference type="RefSeq" id="WP_004039006.1">
    <property type="nucleotide sequence ID" value="NZ_CM001555.1"/>
</dbReference>
<dbReference type="Pfam" id="PF05176">
    <property type="entry name" value="ATP-synt_10"/>
    <property type="match status" value="1"/>
</dbReference>
<evidence type="ECO:0000313" key="1">
    <source>
        <dbReference type="EMBL" id="EJG07298.1"/>
    </source>
</evidence>
<keyword evidence="2" id="KW-1185">Reference proteome</keyword>
<dbReference type="PANTHER" id="PTHR28106:SF1">
    <property type="entry name" value="MITOCHONDRIAL ATPASE COMPLEX SUBUNIT ATP10"/>
    <property type="match status" value="1"/>
</dbReference>
<name>J1AQP5_9EURY</name>
<dbReference type="InterPro" id="IPR007849">
    <property type="entry name" value="ATP10"/>
</dbReference>
<dbReference type="AlphaFoldDB" id="J1AQP5"/>
<evidence type="ECO:0000313" key="2">
    <source>
        <dbReference type="Proteomes" id="UP000005095"/>
    </source>
</evidence>
<dbReference type="Proteomes" id="UP000005095">
    <property type="component" value="Chromosome"/>
</dbReference>
<dbReference type="EMBL" id="CM001555">
    <property type="protein sequence ID" value="EJG07298.1"/>
    <property type="molecule type" value="Genomic_DNA"/>
</dbReference>
<gene>
    <name evidence="1" type="ORF">Metli_1345</name>
</gene>
<protein>
    <recommendedName>
        <fullName evidence="3">Alkyl hydroperoxide reductase/ Thiol specific antioxidant/ Mal allergen</fullName>
    </recommendedName>
</protein>
<organism evidence="1 2">
    <name type="scientific">Methanofollis liminatans DSM 4140</name>
    <dbReference type="NCBI Taxonomy" id="28892"/>
    <lineage>
        <taxon>Archaea</taxon>
        <taxon>Methanobacteriati</taxon>
        <taxon>Methanobacteriota</taxon>
        <taxon>Stenosarchaea group</taxon>
        <taxon>Methanomicrobia</taxon>
        <taxon>Methanomicrobiales</taxon>
        <taxon>Methanomicrobiaceae</taxon>
        <taxon>Methanofollis</taxon>
    </lineage>
</organism>
<sequence>MAQISASLIGQRFPAIKGRSLAGDEVTFPDDLSGKVTLVVVAMERSAQPRVDSWISPFRDAFAGLDGYAWYEVPVIDRKIGFFLSGMIDAGMRAGIPPAVHGSVVTVYGNTRGIMNALGIADHSTASAFLLDQEGVVRLRGEGYGGEEAIREMVAAARRLAGE</sequence>
<dbReference type="OrthoDB" id="134694at2157"/>
<evidence type="ECO:0008006" key="3">
    <source>
        <dbReference type="Google" id="ProtNLM"/>
    </source>
</evidence>